<dbReference type="InterPro" id="IPR024060">
    <property type="entry name" value="Ureidoglycolate_lyase_dom_sf"/>
</dbReference>
<comment type="subunit">
    <text evidence="1">Homodimer.</text>
</comment>
<sequence length="171" mass="19785">MNETQILKRISAQLITPVLFQQYGQVIYPSNDGNFYDDNDAQLNLNNGIPRLYIMRLNHQGRQFNKITRHVKCTQCLGSLAGKEWLIAVAPPSFTNKPLPEKIVAFRIPGNCFIKLEVGTWHSGPYFDDEFIDFYNLELSDTNINDHETCNLLSTHNIQFEINLIDEKFNY</sequence>
<proteinExistence type="predicted"/>
<dbReference type="GO" id="GO:0006144">
    <property type="term" value="P:purine nucleobase metabolic process"/>
    <property type="evidence" value="ECO:0007669"/>
    <property type="project" value="UniProtKB-KW"/>
</dbReference>
<evidence type="ECO:0000313" key="6">
    <source>
        <dbReference type="Proteomes" id="UP000010472"/>
    </source>
</evidence>
<evidence type="ECO:0000313" key="5">
    <source>
        <dbReference type="EMBL" id="AFZ13705.1"/>
    </source>
</evidence>
<dbReference type="PANTHER" id="PTHR35721:SF1">
    <property type="entry name" value="UREIDOGLYCOLATE HYDROLASE"/>
    <property type="match status" value="1"/>
</dbReference>
<organism evidence="5 6">
    <name type="scientific">Crinalium epipsammum PCC 9333</name>
    <dbReference type="NCBI Taxonomy" id="1173022"/>
    <lineage>
        <taxon>Bacteria</taxon>
        <taxon>Bacillati</taxon>
        <taxon>Cyanobacteriota</taxon>
        <taxon>Cyanophyceae</taxon>
        <taxon>Gomontiellales</taxon>
        <taxon>Gomontiellaceae</taxon>
        <taxon>Crinalium</taxon>
    </lineage>
</organism>
<evidence type="ECO:0008006" key="7">
    <source>
        <dbReference type="Google" id="ProtNLM"/>
    </source>
</evidence>
<keyword evidence="2" id="KW-0659">Purine metabolism</keyword>
<reference evidence="5 6" key="1">
    <citation type="submission" date="2012-06" db="EMBL/GenBank/DDBJ databases">
        <title>Finished chromosome of genome of Crinalium epipsammum PCC 9333.</title>
        <authorList>
            <consortium name="US DOE Joint Genome Institute"/>
            <person name="Gugger M."/>
            <person name="Coursin T."/>
            <person name="Rippka R."/>
            <person name="Tandeau De Marsac N."/>
            <person name="Huntemann M."/>
            <person name="Wei C.-L."/>
            <person name="Han J."/>
            <person name="Detter J.C."/>
            <person name="Han C."/>
            <person name="Tapia R."/>
            <person name="Davenport K."/>
            <person name="Daligault H."/>
            <person name="Erkkila T."/>
            <person name="Gu W."/>
            <person name="Munk A.C.C."/>
            <person name="Teshima H."/>
            <person name="Xu Y."/>
            <person name="Chain P."/>
            <person name="Chen A."/>
            <person name="Krypides N."/>
            <person name="Mavromatis K."/>
            <person name="Markowitz V."/>
            <person name="Szeto E."/>
            <person name="Ivanova N."/>
            <person name="Mikhailova N."/>
            <person name="Ovchinnikova G."/>
            <person name="Pagani I."/>
            <person name="Pati A."/>
            <person name="Goodwin L."/>
            <person name="Peters L."/>
            <person name="Pitluck S."/>
            <person name="Woyke T."/>
            <person name="Kerfeld C."/>
        </authorList>
    </citation>
    <scope>NUCLEOTIDE SEQUENCE [LARGE SCALE GENOMIC DNA]</scope>
    <source>
        <strain evidence="5 6">PCC 9333</strain>
    </source>
</reference>
<evidence type="ECO:0000256" key="3">
    <source>
        <dbReference type="ARBA" id="ARBA00023239"/>
    </source>
</evidence>
<dbReference type="Gene3D" id="2.60.120.480">
    <property type="entry name" value="Ureidoglycolate hydrolase"/>
    <property type="match status" value="1"/>
</dbReference>
<dbReference type="EMBL" id="CP003620">
    <property type="protein sequence ID" value="AFZ13705.1"/>
    <property type="molecule type" value="Genomic_DNA"/>
</dbReference>
<dbReference type="Pfam" id="PF04115">
    <property type="entry name" value="Ureidogly_lyase"/>
    <property type="match status" value="1"/>
</dbReference>
<dbReference type="GO" id="GO:0050385">
    <property type="term" value="F:ureidoglycolate lyase activity"/>
    <property type="evidence" value="ECO:0007669"/>
    <property type="project" value="UniProtKB-EC"/>
</dbReference>
<dbReference type="Proteomes" id="UP000010472">
    <property type="component" value="Chromosome"/>
</dbReference>
<dbReference type="STRING" id="1173022.Cri9333_2863"/>
<dbReference type="eggNOG" id="COG3194">
    <property type="taxonomic scope" value="Bacteria"/>
</dbReference>
<dbReference type="InterPro" id="IPR007247">
    <property type="entry name" value="Ureidogly_lyase"/>
</dbReference>
<name>K9W2Q2_9CYAN</name>
<dbReference type="GO" id="GO:0000256">
    <property type="term" value="P:allantoin catabolic process"/>
    <property type="evidence" value="ECO:0007669"/>
    <property type="project" value="InterPro"/>
</dbReference>
<dbReference type="GO" id="GO:0004848">
    <property type="term" value="F:ureidoglycolate hydrolase activity"/>
    <property type="evidence" value="ECO:0007669"/>
    <property type="project" value="InterPro"/>
</dbReference>
<dbReference type="SUPFAM" id="SSF51182">
    <property type="entry name" value="RmlC-like cupins"/>
    <property type="match status" value="1"/>
</dbReference>
<comment type="catalytic activity">
    <reaction evidence="4">
        <text>(S)-ureidoglycolate = urea + glyoxylate</text>
        <dbReference type="Rhea" id="RHEA:11304"/>
        <dbReference type="ChEBI" id="CHEBI:16199"/>
        <dbReference type="ChEBI" id="CHEBI:36655"/>
        <dbReference type="ChEBI" id="CHEBI:57296"/>
        <dbReference type="EC" id="4.3.2.3"/>
    </reaction>
</comment>
<dbReference type="KEGG" id="cep:Cri9333_2863"/>
<keyword evidence="6" id="KW-1185">Reference proteome</keyword>
<evidence type="ECO:0000256" key="2">
    <source>
        <dbReference type="ARBA" id="ARBA00022631"/>
    </source>
</evidence>
<evidence type="ECO:0000256" key="1">
    <source>
        <dbReference type="ARBA" id="ARBA00011738"/>
    </source>
</evidence>
<evidence type="ECO:0000256" key="4">
    <source>
        <dbReference type="ARBA" id="ARBA00047684"/>
    </source>
</evidence>
<dbReference type="InterPro" id="IPR011051">
    <property type="entry name" value="RmlC_Cupin_sf"/>
</dbReference>
<protein>
    <recommendedName>
        <fullName evidence="7">Ureidoglycolate hydrolase</fullName>
    </recommendedName>
</protein>
<dbReference type="PANTHER" id="PTHR35721">
    <property type="entry name" value="UREIDOGLYCOLATE HYDROLASE"/>
    <property type="match status" value="1"/>
</dbReference>
<accession>K9W2Q2</accession>
<dbReference type="RefSeq" id="WP_015203814.1">
    <property type="nucleotide sequence ID" value="NC_019753.1"/>
</dbReference>
<keyword evidence="3" id="KW-0456">Lyase</keyword>
<dbReference type="AlphaFoldDB" id="K9W2Q2"/>
<dbReference type="HOGENOM" id="CLU_070445_1_0_3"/>
<dbReference type="OrthoDB" id="9804602at2"/>
<dbReference type="PATRIC" id="fig|1173022.3.peg.3100"/>
<gene>
    <name evidence="5" type="ORF">Cri9333_2863</name>
</gene>